<dbReference type="GO" id="GO:0003677">
    <property type="term" value="F:DNA binding"/>
    <property type="evidence" value="ECO:0007669"/>
    <property type="project" value="UniProtKB-KW"/>
</dbReference>
<dbReference type="PANTHER" id="PTHR33204">
    <property type="entry name" value="TRANSCRIPTIONAL REGULATOR, MARR FAMILY"/>
    <property type="match status" value="1"/>
</dbReference>
<accession>A0A917G794</accession>
<name>A0A917G794_9NOCA</name>
<dbReference type="Proteomes" id="UP000654257">
    <property type="component" value="Unassembled WGS sequence"/>
</dbReference>
<gene>
    <name evidence="6" type="ORF">GCM10007304_45090</name>
</gene>
<organism evidence="6 7">
    <name type="scientific">Rhodococcoides trifolii</name>
    <dbReference type="NCBI Taxonomy" id="908250"/>
    <lineage>
        <taxon>Bacteria</taxon>
        <taxon>Bacillati</taxon>
        <taxon>Actinomycetota</taxon>
        <taxon>Actinomycetes</taxon>
        <taxon>Mycobacteriales</taxon>
        <taxon>Nocardiaceae</taxon>
        <taxon>Rhodococcoides</taxon>
    </lineage>
</organism>
<sequence length="140" mass="15786">MFVRSGMAISENNTTARTPVPGPCDGWGDDAPLIRSILDRVGDKWGILVIAVLRDAPLRYKQLQRSVPGISQRMLTLALRHLERDGLVTRTVHAEVPLRVEYSLTSLGLSLLDHVLGLAMWVSTHVEEIQHHRDEFDRRT</sequence>
<dbReference type="InterPro" id="IPR002577">
    <property type="entry name" value="HTH_HxlR"/>
</dbReference>
<feature type="domain" description="HTH hxlR-type" evidence="5">
    <location>
        <begin position="31"/>
        <end position="130"/>
    </location>
</feature>
<keyword evidence="1" id="KW-0805">Transcription regulation</keyword>
<evidence type="ECO:0000256" key="2">
    <source>
        <dbReference type="ARBA" id="ARBA00023125"/>
    </source>
</evidence>
<protein>
    <submittedName>
        <fullName evidence="6">HxlR family transcriptional regulator</fullName>
    </submittedName>
</protein>
<keyword evidence="2" id="KW-0238">DNA-binding</keyword>
<keyword evidence="3" id="KW-0804">Transcription</keyword>
<evidence type="ECO:0000256" key="3">
    <source>
        <dbReference type="ARBA" id="ARBA00023163"/>
    </source>
</evidence>
<dbReference type="PANTHER" id="PTHR33204:SF39">
    <property type="entry name" value="TRANSCRIPTIONAL REGULATORY PROTEIN"/>
    <property type="match status" value="1"/>
</dbReference>
<dbReference type="Pfam" id="PF01638">
    <property type="entry name" value="HxlR"/>
    <property type="match status" value="1"/>
</dbReference>
<evidence type="ECO:0000259" key="5">
    <source>
        <dbReference type="PROSITE" id="PS51118"/>
    </source>
</evidence>
<evidence type="ECO:0000256" key="4">
    <source>
        <dbReference type="SAM" id="MobiDB-lite"/>
    </source>
</evidence>
<dbReference type="EMBL" id="BMCU01000006">
    <property type="protein sequence ID" value="GGG26248.1"/>
    <property type="molecule type" value="Genomic_DNA"/>
</dbReference>
<dbReference type="InterPro" id="IPR036390">
    <property type="entry name" value="WH_DNA-bd_sf"/>
</dbReference>
<dbReference type="SUPFAM" id="SSF46785">
    <property type="entry name" value="Winged helix' DNA-binding domain"/>
    <property type="match status" value="1"/>
</dbReference>
<dbReference type="PROSITE" id="PS51118">
    <property type="entry name" value="HTH_HXLR"/>
    <property type="match status" value="1"/>
</dbReference>
<feature type="region of interest" description="Disordered" evidence="4">
    <location>
        <begin position="1"/>
        <end position="22"/>
    </location>
</feature>
<proteinExistence type="predicted"/>
<dbReference type="Gene3D" id="1.10.10.10">
    <property type="entry name" value="Winged helix-like DNA-binding domain superfamily/Winged helix DNA-binding domain"/>
    <property type="match status" value="1"/>
</dbReference>
<reference evidence="6" key="1">
    <citation type="journal article" date="2014" name="Int. J. Syst. Evol. Microbiol.">
        <title>Complete genome sequence of Corynebacterium casei LMG S-19264T (=DSM 44701T), isolated from a smear-ripened cheese.</title>
        <authorList>
            <consortium name="US DOE Joint Genome Institute (JGI-PGF)"/>
            <person name="Walter F."/>
            <person name="Albersmeier A."/>
            <person name="Kalinowski J."/>
            <person name="Ruckert C."/>
        </authorList>
    </citation>
    <scope>NUCLEOTIDE SEQUENCE</scope>
    <source>
        <strain evidence="6">CCM 7905</strain>
    </source>
</reference>
<evidence type="ECO:0000313" key="6">
    <source>
        <dbReference type="EMBL" id="GGG26248.1"/>
    </source>
</evidence>
<reference evidence="6" key="2">
    <citation type="submission" date="2020-09" db="EMBL/GenBank/DDBJ databases">
        <authorList>
            <person name="Sun Q."/>
            <person name="Sedlacek I."/>
        </authorList>
    </citation>
    <scope>NUCLEOTIDE SEQUENCE</scope>
    <source>
        <strain evidence="6">CCM 7905</strain>
    </source>
</reference>
<dbReference type="AlphaFoldDB" id="A0A917G794"/>
<keyword evidence="7" id="KW-1185">Reference proteome</keyword>
<evidence type="ECO:0000313" key="7">
    <source>
        <dbReference type="Proteomes" id="UP000654257"/>
    </source>
</evidence>
<evidence type="ECO:0000256" key="1">
    <source>
        <dbReference type="ARBA" id="ARBA00023015"/>
    </source>
</evidence>
<comment type="caution">
    <text evidence="6">The sequence shown here is derived from an EMBL/GenBank/DDBJ whole genome shotgun (WGS) entry which is preliminary data.</text>
</comment>
<dbReference type="InterPro" id="IPR036388">
    <property type="entry name" value="WH-like_DNA-bd_sf"/>
</dbReference>